<dbReference type="InterPro" id="IPR005370">
    <property type="entry name" value="UPF0180"/>
</dbReference>
<organism evidence="1 2">
    <name type="scientific">Alkaliphilus pronyensis</name>
    <dbReference type="NCBI Taxonomy" id="1482732"/>
    <lineage>
        <taxon>Bacteria</taxon>
        <taxon>Bacillati</taxon>
        <taxon>Bacillota</taxon>
        <taxon>Clostridia</taxon>
        <taxon>Peptostreptococcales</taxon>
        <taxon>Natronincolaceae</taxon>
        <taxon>Alkaliphilus</taxon>
    </lineage>
</organism>
<dbReference type="AlphaFoldDB" id="A0A6I0FIJ5"/>
<gene>
    <name evidence="1" type="ORF">F8154_01570</name>
</gene>
<sequence length="86" mass="9721">MKKVIAIQEGLHDAAKLLREAGYSITSVDNSEKPIDAIVYSFNNKDYLAHNMTGELKITDNNKYVKMINLDEIGVDYLINAIEEMD</sequence>
<evidence type="ECO:0008006" key="3">
    <source>
        <dbReference type="Google" id="ProtNLM"/>
    </source>
</evidence>
<proteinExistence type="predicted"/>
<dbReference type="EMBL" id="WBZC01000004">
    <property type="protein sequence ID" value="KAB3538609.1"/>
    <property type="molecule type" value="Genomic_DNA"/>
</dbReference>
<accession>A0A6I0FIJ5</accession>
<dbReference type="OrthoDB" id="1955201at2"/>
<dbReference type="Pfam" id="PF03698">
    <property type="entry name" value="UPF0180"/>
    <property type="match status" value="1"/>
</dbReference>
<protein>
    <recommendedName>
        <fullName evidence="3">YkuS family protein</fullName>
    </recommendedName>
</protein>
<dbReference type="Proteomes" id="UP000432715">
    <property type="component" value="Unassembled WGS sequence"/>
</dbReference>
<name>A0A6I0FIJ5_9FIRM</name>
<evidence type="ECO:0000313" key="2">
    <source>
        <dbReference type="Proteomes" id="UP000432715"/>
    </source>
</evidence>
<reference evidence="1 2" key="1">
    <citation type="submission" date="2019-10" db="EMBL/GenBank/DDBJ databases">
        <title>Alkaliphilus serpentinus sp. nov. and Alkaliphilus pronyensis sp. nov., two novel anaerobic alkaliphilic species isolated from the serpentinized-hosted hydrothermal field of the Prony Bay (New Caledonia).</title>
        <authorList>
            <person name="Postec A."/>
        </authorList>
    </citation>
    <scope>NUCLEOTIDE SEQUENCE [LARGE SCALE GENOMIC DNA]</scope>
    <source>
        <strain evidence="1 2">LacV</strain>
    </source>
</reference>
<dbReference type="RefSeq" id="WP_151859836.1">
    <property type="nucleotide sequence ID" value="NZ_WBZC01000004.1"/>
</dbReference>
<evidence type="ECO:0000313" key="1">
    <source>
        <dbReference type="EMBL" id="KAB3538609.1"/>
    </source>
</evidence>
<keyword evidence="2" id="KW-1185">Reference proteome</keyword>
<comment type="caution">
    <text evidence="1">The sequence shown here is derived from an EMBL/GenBank/DDBJ whole genome shotgun (WGS) entry which is preliminary data.</text>
</comment>